<dbReference type="SUPFAM" id="SSF55729">
    <property type="entry name" value="Acyl-CoA N-acyltransferases (Nat)"/>
    <property type="match status" value="1"/>
</dbReference>
<comment type="caution">
    <text evidence="2">The sequence shown here is derived from an EMBL/GenBank/DDBJ whole genome shotgun (WGS) entry which is preliminary data.</text>
</comment>
<dbReference type="EMBL" id="JACSPP010000002">
    <property type="protein sequence ID" value="MBD8039076.1"/>
    <property type="molecule type" value="Genomic_DNA"/>
</dbReference>
<dbReference type="CDD" id="cd04301">
    <property type="entry name" value="NAT_SF"/>
    <property type="match status" value="1"/>
</dbReference>
<dbReference type="Gene3D" id="3.40.630.30">
    <property type="match status" value="1"/>
</dbReference>
<evidence type="ECO:0000313" key="3">
    <source>
        <dbReference type="Proteomes" id="UP000620874"/>
    </source>
</evidence>
<reference evidence="2 3" key="1">
    <citation type="submission" date="2020-08" db="EMBL/GenBank/DDBJ databases">
        <title>A Genomic Blueprint of the Chicken Gut Microbiome.</title>
        <authorList>
            <person name="Gilroy R."/>
            <person name="Ravi A."/>
            <person name="Getino M."/>
            <person name="Pursley I."/>
            <person name="Horton D.L."/>
            <person name="Alikhan N.-F."/>
            <person name="Baker D."/>
            <person name="Gharbi K."/>
            <person name="Hall N."/>
            <person name="Watson M."/>
            <person name="Adriaenssens E.M."/>
            <person name="Foster-Nyarko E."/>
            <person name="Jarju S."/>
            <person name="Secka A."/>
            <person name="Antonio M."/>
            <person name="Oren A."/>
            <person name="Chaudhuri R."/>
            <person name="La Ragione R.M."/>
            <person name="Hildebrand F."/>
            <person name="Pallen M.J."/>
        </authorList>
    </citation>
    <scope>NUCLEOTIDE SEQUENCE [LARGE SCALE GENOMIC DNA]</scope>
    <source>
        <strain evidence="2 3">Sa1CVN1</strain>
    </source>
</reference>
<name>A0ABR8Y4E7_9BACT</name>
<keyword evidence="3" id="KW-1185">Reference proteome</keyword>
<dbReference type="Pfam" id="PF13302">
    <property type="entry name" value="Acetyltransf_3"/>
    <property type="match status" value="1"/>
</dbReference>
<dbReference type="RefSeq" id="WP_022039252.1">
    <property type="nucleotide sequence ID" value="NZ_JACSPP010000002.1"/>
</dbReference>
<evidence type="ECO:0000259" key="1">
    <source>
        <dbReference type="PROSITE" id="PS51186"/>
    </source>
</evidence>
<evidence type="ECO:0000313" key="2">
    <source>
        <dbReference type="EMBL" id="MBD8039076.1"/>
    </source>
</evidence>
<dbReference type="InterPro" id="IPR000182">
    <property type="entry name" value="GNAT_dom"/>
</dbReference>
<gene>
    <name evidence="2" type="ORF">H9625_01185</name>
</gene>
<feature type="domain" description="N-acetyltransferase" evidence="1">
    <location>
        <begin position="10"/>
        <end position="174"/>
    </location>
</feature>
<organism evidence="2 3">
    <name type="scientific">Phocaeicola intestinalis</name>
    <dbReference type="NCBI Taxonomy" id="2762212"/>
    <lineage>
        <taxon>Bacteria</taxon>
        <taxon>Pseudomonadati</taxon>
        <taxon>Bacteroidota</taxon>
        <taxon>Bacteroidia</taxon>
        <taxon>Bacteroidales</taxon>
        <taxon>Bacteroidaceae</taxon>
        <taxon>Phocaeicola</taxon>
    </lineage>
</organism>
<protein>
    <submittedName>
        <fullName evidence="2">GNAT family N-acetyltransferase</fullName>
    </submittedName>
</protein>
<sequence length="180" mass="20521">MNPSLHSSKISLRAPEPEDIDEMMFFENDASFWENGPATGPYSRYQLKKYIAENQNDLFADGQLRLMIEHASGEVAGIIDVFAFDARHRRAETGIVVKPAYRRQGIAFEALCLLEQHCFGLLGIHQLYAYIRSDNTASFRLFKKLGYSLTGTLKDWVHTGEGYRDVYLMQKLATQSVQSF</sequence>
<dbReference type="PANTHER" id="PTHR43415:SF3">
    <property type="entry name" value="GNAT-FAMILY ACETYLTRANSFERASE"/>
    <property type="match status" value="1"/>
</dbReference>
<dbReference type="InterPro" id="IPR016181">
    <property type="entry name" value="Acyl_CoA_acyltransferase"/>
</dbReference>
<accession>A0ABR8Y4E7</accession>
<dbReference type="PROSITE" id="PS51186">
    <property type="entry name" value="GNAT"/>
    <property type="match status" value="1"/>
</dbReference>
<dbReference type="Proteomes" id="UP000620874">
    <property type="component" value="Unassembled WGS sequence"/>
</dbReference>
<dbReference type="PANTHER" id="PTHR43415">
    <property type="entry name" value="SPERMIDINE N(1)-ACETYLTRANSFERASE"/>
    <property type="match status" value="1"/>
</dbReference>
<proteinExistence type="predicted"/>